<gene>
    <name evidence="1" type="ORF">SAG0136_07905</name>
</gene>
<evidence type="ECO:0000313" key="2">
    <source>
        <dbReference type="Proteomes" id="UP000018482"/>
    </source>
</evidence>
<dbReference type="AlphaFoldDB" id="V6Z683"/>
<name>V6Z683_STRAG</name>
<protein>
    <submittedName>
        <fullName evidence="1">Uncharacterized protein</fullName>
    </submittedName>
</protein>
<comment type="caution">
    <text evidence="1">The sequence shown here is derived from an EMBL/GenBank/DDBJ whole genome shotgun (WGS) entry which is preliminary data.</text>
</comment>
<proteinExistence type="predicted"/>
<dbReference type="Proteomes" id="UP000018482">
    <property type="component" value="Unassembled WGS sequence"/>
</dbReference>
<dbReference type="EMBL" id="ANQC01000116">
    <property type="protein sequence ID" value="ESV55129.1"/>
    <property type="molecule type" value="Genomic_DNA"/>
</dbReference>
<evidence type="ECO:0000313" key="1">
    <source>
        <dbReference type="EMBL" id="ESV55129.1"/>
    </source>
</evidence>
<accession>V6Z683</accession>
<sequence>MSKLSPKPTSQKYTLAELDNYLQTIFKGPDARVTLDPSKYDIEPNTLCSKLSEAGYSVKKVDNYLEIK</sequence>
<organism evidence="1 2">
    <name type="scientific">Streptococcus agalactiae LMG 14747</name>
    <dbReference type="NCBI Taxonomy" id="1154860"/>
    <lineage>
        <taxon>Bacteria</taxon>
        <taxon>Bacillati</taxon>
        <taxon>Bacillota</taxon>
        <taxon>Bacilli</taxon>
        <taxon>Lactobacillales</taxon>
        <taxon>Streptococcaceae</taxon>
        <taxon>Streptococcus</taxon>
    </lineage>
</organism>
<reference evidence="1 2" key="1">
    <citation type="submission" date="2013-05" db="EMBL/GenBank/DDBJ databases">
        <authorList>
            <person name="Richards V.P."/>
            <person name="Durkin S.A.S."/>
            <person name="Kim M."/>
            <person name="Pavinski Bitar P.D."/>
            <person name="Stanhope M.J."/>
            <person name="Town C.D."/>
            <person name="Venter J.C."/>
        </authorList>
    </citation>
    <scope>NUCLEOTIDE SEQUENCE [LARGE SCALE GENOMIC DNA]</scope>
    <source>
        <strain evidence="1 2">LMG 14747</strain>
    </source>
</reference>